<evidence type="ECO:0000313" key="3">
    <source>
        <dbReference type="Proteomes" id="UP000035021"/>
    </source>
</evidence>
<evidence type="ECO:0000313" key="2">
    <source>
        <dbReference type="EMBL" id="GAC84379.1"/>
    </source>
</evidence>
<dbReference type="Proteomes" id="UP000035021">
    <property type="component" value="Unassembled WGS sequence"/>
</dbReference>
<reference evidence="2 3" key="1">
    <citation type="submission" date="2013-02" db="EMBL/GenBank/DDBJ databases">
        <title>Whole genome shotgun sequence of Gordonia paraffinivorans NBRC 108238.</title>
        <authorList>
            <person name="Isaki-Nakamura S."/>
            <person name="Hosoyama A."/>
            <person name="Tsuchikane K."/>
            <person name="Ando Y."/>
            <person name="Baba S."/>
            <person name="Ohji S."/>
            <person name="Hamada M."/>
            <person name="Tamura T."/>
            <person name="Yamazoe A."/>
            <person name="Yamazaki S."/>
            <person name="Fujita N."/>
        </authorList>
    </citation>
    <scope>NUCLEOTIDE SEQUENCE [LARGE SCALE GENOMIC DNA]</scope>
    <source>
        <strain evidence="2 3">NBRC 108238</strain>
    </source>
</reference>
<comment type="caution">
    <text evidence="2">The sequence shown here is derived from an EMBL/GenBank/DDBJ whole genome shotgun (WGS) entry which is preliminary data.</text>
</comment>
<feature type="transmembrane region" description="Helical" evidence="1">
    <location>
        <begin position="39"/>
        <end position="56"/>
    </location>
</feature>
<dbReference type="EMBL" id="BAOQ01000021">
    <property type="protein sequence ID" value="GAC84379.1"/>
    <property type="molecule type" value="Genomic_DNA"/>
</dbReference>
<proteinExistence type="predicted"/>
<feature type="transmembrane region" description="Helical" evidence="1">
    <location>
        <begin position="63"/>
        <end position="81"/>
    </location>
</feature>
<name>A0ABQ0ILD7_9ACTN</name>
<keyword evidence="1" id="KW-1133">Transmembrane helix</keyword>
<gene>
    <name evidence="2" type="ORF">GP2_021_00970</name>
</gene>
<evidence type="ECO:0000256" key="1">
    <source>
        <dbReference type="SAM" id="Phobius"/>
    </source>
</evidence>
<evidence type="ECO:0008006" key="4">
    <source>
        <dbReference type="Google" id="ProtNLM"/>
    </source>
</evidence>
<accession>A0ABQ0ILD7</accession>
<feature type="transmembrane region" description="Helical" evidence="1">
    <location>
        <begin position="87"/>
        <end position="106"/>
    </location>
</feature>
<organism evidence="2 3">
    <name type="scientific">Gordonia paraffinivorans NBRC 108238</name>
    <dbReference type="NCBI Taxonomy" id="1223543"/>
    <lineage>
        <taxon>Bacteria</taxon>
        <taxon>Bacillati</taxon>
        <taxon>Actinomycetota</taxon>
        <taxon>Actinomycetes</taxon>
        <taxon>Mycobacteriales</taxon>
        <taxon>Gordoniaceae</taxon>
        <taxon>Gordonia</taxon>
    </lineage>
</organism>
<keyword evidence="1" id="KW-0812">Transmembrane</keyword>
<protein>
    <recommendedName>
        <fullName evidence="4">CPBP family intramembrane metalloprotease</fullName>
    </recommendedName>
</protein>
<keyword evidence="3" id="KW-1185">Reference proteome</keyword>
<keyword evidence="1" id="KW-0472">Membrane</keyword>
<feature type="transmembrane region" description="Helical" evidence="1">
    <location>
        <begin position="9"/>
        <end position="27"/>
    </location>
</feature>
<dbReference type="RefSeq" id="WP_006900613.1">
    <property type="nucleotide sequence ID" value="NZ_BAOQ01000021.1"/>
</dbReference>
<sequence length="115" mass="12651">MPFLLRRHSAVTTGVVVGTVWALWDLIPYMQGGYPATELLWQLAFTVVFRVALVQLTIHRASATVLAVLGHASYNVAWAALDANDEYDPAAATLAMGALAGVLYLWSRRRRSGHR</sequence>